<dbReference type="GO" id="GO:0003682">
    <property type="term" value="F:chromatin binding"/>
    <property type="evidence" value="ECO:0007669"/>
    <property type="project" value="TreeGrafter"/>
</dbReference>
<evidence type="ECO:0000259" key="5">
    <source>
        <dbReference type="PROSITE" id="PS51425"/>
    </source>
</evidence>
<dbReference type="PANTHER" id="PTHR11199:SF3">
    <property type="entry name" value="COHESIN SUBUNIT SA-2"/>
    <property type="match status" value="1"/>
</dbReference>
<proteinExistence type="inferred from homology"/>
<dbReference type="GO" id="GO:0005634">
    <property type="term" value="C:nucleus"/>
    <property type="evidence" value="ECO:0007669"/>
    <property type="project" value="UniProtKB-SubCell"/>
</dbReference>
<dbReference type="GO" id="GO:0007059">
    <property type="term" value="P:chromosome segregation"/>
    <property type="evidence" value="ECO:0007669"/>
    <property type="project" value="UniProtKB-KW"/>
</dbReference>
<dbReference type="Pfam" id="PF08514">
    <property type="entry name" value="STAG"/>
    <property type="match status" value="1"/>
</dbReference>
<keyword evidence="4" id="KW-0732">Signal</keyword>
<dbReference type="PANTHER" id="PTHR11199">
    <property type="entry name" value="STROMAL ANTIGEN"/>
    <property type="match status" value="1"/>
</dbReference>
<evidence type="ECO:0000256" key="4">
    <source>
        <dbReference type="SAM" id="SignalP"/>
    </source>
</evidence>
<organism evidence="6 7">
    <name type="scientific">Bubo bubo</name>
    <name type="common">Eurasian eagle-owl</name>
    <name type="synonym">Strix bubo</name>
    <dbReference type="NCBI Taxonomy" id="30461"/>
    <lineage>
        <taxon>Eukaryota</taxon>
        <taxon>Metazoa</taxon>
        <taxon>Chordata</taxon>
        <taxon>Craniata</taxon>
        <taxon>Vertebrata</taxon>
        <taxon>Euteleostomi</taxon>
        <taxon>Archelosauria</taxon>
        <taxon>Archosauria</taxon>
        <taxon>Dinosauria</taxon>
        <taxon>Saurischia</taxon>
        <taxon>Theropoda</taxon>
        <taxon>Coelurosauria</taxon>
        <taxon>Aves</taxon>
        <taxon>Neognathae</taxon>
        <taxon>Neoaves</taxon>
        <taxon>Telluraves</taxon>
        <taxon>Strigiformes</taxon>
        <taxon>Strigidae</taxon>
        <taxon>Bubo</taxon>
    </lineage>
</organism>
<evidence type="ECO:0000313" key="7">
    <source>
        <dbReference type="Proteomes" id="UP000694567"/>
    </source>
</evidence>
<dbReference type="Pfam" id="PF21581">
    <property type="entry name" value="SCD"/>
    <property type="match status" value="1"/>
</dbReference>
<feature type="coiled-coil region" evidence="3">
    <location>
        <begin position="129"/>
        <end position="182"/>
    </location>
</feature>
<dbReference type="GO" id="GO:0008278">
    <property type="term" value="C:cohesin complex"/>
    <property type="evidence" value="ECO:0007669"/>
    <property type="project" value="UniProtKB-UniRule"/>
</dbReference>
<evidence type="ECO:0000256" key="3">
    <source>
        <dbReference type="SAM" id="Coils"/>
    </source>
</evidence>
<keyword evidence="3" id="KW-0175">Coiled coil</keyword>
<dbReference type="GO" id="GO:0000775">
    <property type="term" value="C:chromosome, centromeric region"/>
    <property type="evidence" value="ECO:0007669"/>
    <property type="project" value="UniProtKB-SubCell"/>
</dbReference>
<dbReference type="PROSITE" id="PS51425">
    <property type="entry name" value="SCD"/>
    <property type="match status" value="1"/>
</dbReference>
<comment type="subunit">
    <text evidence="2">Part of the cohesin complex which is composed of a heterodimer between a SMC1 protein (SMC1A or SMC1B) and SMC3, which are attached via their hinge domain, and RAD21 which link them at their heads, and one STAG protein.</text>
</comment>
<protein>
    <recommendedName>
        <fullName evidence="2">Cohesin subunit SA</fullName>
    </recommendedName>
    <alternativeName>
        <fullName evidence="2">SCC3 homolog</fullName>
    </alternativeName>
    <alternativeName>
        <fullName evidence="2">Stromal antigen</fullName>
    </alternativeName>
</protein>
<evidence type="ECO:0000313" key="6">
    <source>
        <dbReference type="Ensembl" id="ENSBOBP00000021452.1"/>
    </source>
</evidence>
<dbReference type="InterPro" id="IPR056396">
    <property type="entry name" value="HEAT_SCC3-SA"/>
</dbReference>
<keyword evidence="7" id="KW-1185">Reference proteome</keyword>
<dbReference type="InterPro" id="IPR020839">
    <property type="entry name" value="SCD"/>
</dbReference>
<dbReference type="GO" id="GO:0000785">
    <property type="term" value="C:chromatin"/>
    <property type="evidence" value="ECO:0007669"/>
    <property type="project" value="UniProtKB-UniRule"/>
</dbReference>
<feature type="domain" description="SCD" evidence="5">
    <location>
        <begin position="188"/>
        <end position="273"/>
    </location>
</feature>
<keyword evidence="2" id="KW-0539">Nucleus</keyword>
<evidence type="ECO:0000256" key="2">
    <source>
        <dbReference type="RuleBase" id="RU369063"/>
    </source>
</evidence>
<sequence>QCLYIYIALLDLINFFIQCSGCKGVVTAEMFRHMQNSEIIRKMTEEFDEDSGDYPLTMAGPQWKKFKSSFCEFIGVLVRQCQYSIIYDEYMMDTVISLLTGLSDSQVRAFRHTSTLAAMKLMTALVNVALNLSINMDNTQRQYEAERNKIIGKRANDRLELLLQKRKELQENQDEIENMMNAIFKGVFVHRYRDAIAEIRAICIEEIGIWMKMYSDAFLNDSYLKYVGWTMHDKVREVRLKCLTALQGLYYNKELNSKLELFTSRFKDRIVSMTLDKEYDVAVQAIKLLTLVLQSSEEVLTAEDCENVYHLVYSAHRPVAVAAGEFLYKKLFSRRDPEDDGILKRRGRQSPNANLVKTLVFFFLESELHEHAAYLVDSMWDCATDLLKDWECMNSLLLEEPLNGEEPLTDRQESALIEIMLCTIRQAAECHPPVGRGTGKRVLTAKEKKTQLDDRTKITELFAVALPQLLAKYSVDAEKVTNLLQLPQYFDLEIYTTGRLEKHLDALLRQIRDIVEKHTDIDVLEACSKTYHALCNEEFTIFNRVDIARSQLIDELADKFNRLLEDFLQEVLYKINFNVQDELFLPLSVVDSSVKTDMLNVTIKLKIKQNCYMKSFSLKEDLLRLKKQMRVFCQICQHYLTNVNTAVKEQAFTILCDVLMIFSHQIMTGGRDMLEPLVYTPDSSLQSELLSFILDHVFIDQDDDNNSDDEASKIEALHKRRNLLAAFCKLIVYTVVEMNTAADIFKQYMKYYNDYGDIIKETMSKTRQIDKIQCAKTLILSLQQLFNEMIQENGYNFDRSSPTFSGIKELARRFALTFGLDQLKTREAIAMLHKDGIEFAFKEPNPQGESHPPLNLAFLDILSEFSSKLLRQDKRTVYVYLEKFMTFQMSLRREDVWLPLMSYRNSLLAGGDDDTMSVISGISSRGSTVRNKKTKPATGKRKVPEGRTFLILKFTRVHIHINYTC</sequence>
<dbReference type="Ensembl" id="ENSBOBT00000021939.1">
    <property type="protein sequence ID" value="ENSBOBP00000021452.1"/>
    <property type="gene ID" value="ENSBOBG00000012684.1"/>
</dbReference>
<dbReference type="GO" id="GO:0051301">
    <property type="term" value="P:cell division"/>
    <property type="evidence" value="ECO:0007669"/>
    <property type="project" value="UniProtKB-UniRule"/>
</dbReference>
<comment type="subcellular location">
    <subcellularLocation>
        <location evidence="2">Nucleus</location>
    </subcellularLocation>
    <subcellularLocation>
        <location evidence="2">Chromosome</location>
    </subcellularLocation>
    <subcellularLocation>
        <location evidence="2">Chromosome</location>
        <location evidence="2">Centromere</location>
    </subcellularLocation>
</comment>
<dbReference type="SUPFAM" id="SSF48371">
    <property type="entry name" value="ARM repeat"/>
    <property type="match status" value="1"/>
</dbReference>
<dbReference type="AlphaFoldDB" id="A0A8C0FLL6"/>
<keyword evidence="2" id="KW-0158">Chromosome</keyword>
<keyword evidence="2" id="KW-0159">Chromosome partition</keyword>
<dbReference type="Proteomes" id="UP000694567">
    <property type="component" value="Unplaced"/>
</dbReference>
<dbReference type="InterPro" id="IPR016024">
    <property type="entry name" value="ARM-type_fold"/>
</dbReference>
<dbReference type="GO" id="GO:0007062">
    <property type="term" value="P:sister chromatid cohesion"/>
    <property type="evidence" value="ECO:0007669"/>
    <property type="project" value="UniProtKB-UniRule"/>
</dbReference>
<accession>A0A8C0FLL6</accession>
<comment type="similarity">
    <text evidence="1 2">Belongs to the SCC3 family.</text>
</comment>
<comment type="function">
    <text evidence="2">Component of cohesin complex, a complex required for the cohesion of sister chromatids after DNA replication. The cohesin complex apparently forms a large proteinaceous ring within which sister chromatids can be trapped. At anaphase, the complex is cleaved and dissociates from chromatin, allowing sister chromatids to segregate.</text>
</comment>
<keyword evidence="2" id="KW-0132">Cell division</keyword>
<evidence type="ECO:0000256" key="1">
    <source>
        <dbReference type="ARBA" id="ARBA00005486"/>
    </source>
</evidence>
<feature type="signal peptide" evidence="4">
    <location>
        <begin position="1"/>
        <end position="21"/>
    </location>
</feature>
<dbReference type="InterPro" id="IPR039662">
    <property type="entry name" value="Cohesin_Scc3/SA"/>
</dbReference>
<reference evidence="6" key="1">
    <citation type="submission" date="2025-08" db="UniProtKB">
        <authorList>
            <consortium name="Ensembl"/>
        </authorList>
    </citation>
    <scope>IDENTIFICATION</scope>
</reference>
<feature type="chain" id="PRO_5034630549" description="Cohesin subunit SA" evidence="4">
    <location>
        <begin position="22"/>
        <end position="965"/>
    </location>
</feature>
<name>A0A8C0FLL6_BUBBB</name>
<keyword evidence="2" id="KW-0131">Cell cycle</keyword>
<dbReference type="InterPro" id="IPR013721">
    <property type="entry name" value="STAG"/>
</dbReference>
<dbReference type="Pfam" id="PF24571">
    <property type="entry name" value="HEAT_SCC3-SA"/>
    <property type="match status" value="1"/>
</dbReference>
<reference evidence="6" key="2">
    <citation type="submission" date="2025-09" db="UniProtKB">
        <authorList>
            <consortium name="Ensembl"/>
        </authorList>
    </citation>
    <scope>IDENTIFICATION</scope>
</reference>